<sequence>MLEFRAISWVEKVAEFPEEQRATHGRLAWAAKDKITEVLSEGARLIKRAPRYPVYLLARLEHLVVDPGQAIGRVWAWAKLVKVWGSLRWSDLQAIIPAELSLVEGRLVTTLRRTKTSGPNRRVRELPVAISEYAFLPRRSWLQEGFSLLKQHANYKRDYLMPRLKADGALEPKPASYADAMVATAGLLATLGLPLEVQGYWTEHSLSPQDIPPHDKDLQPGRWQKLDEREIADDLVPWLMEGRHPTRMVRRLRARFTAAALKEGDEGDNADVQKEIQAIGELIIALGGKQSASTDKSSPSDVCPGAAGASLPPTAFSPPVAGSTAKAASKAASGADLGALAKELGPAVPKDSDGLGRGDSPLRARLAALDMELEALKRGSDGGASVADGGQAADLAAALKEQAEALKEALSARTGSNSITTVKTDLVWLMTSRGMSAREKLLALRARCKGSRAKTYTNAYRAAWKTGEVVDDPEAVYLRIKNKHLMFGESREEREVRIDGEHQALVKGRLSGHQFEPLFEASVADLESVGLGKTPRELYLSYLRKMPPHLCRRRSARTSGSGRETPRKWVSGAEGDSRRLPRRPRPGLLARRPRTAPWRPVLAPRVKGAASKICFHFRDHGNCPKGDSCPFSRDKELRKQALAAKRGESTLAAKGGKGGGKGGAKAAAKAKPKAKPKAAAKSTAKPPGTICPFFQKTASCRKGANCDMVHSLLAGQGQAGLPATDPKGAVREHASSRIPRCEDYTRVRKDRAYAFEARLSSLDGAGCFEPGGTDRELLKYWRGAAGARARDGVLVPVEREVQSSADGSLTEAVFPVELDHTLEPGDVVAEVDELSSPWVKDQPFETCLLQRSGEAWDTRDLRSGPSVALSSWVPVTERLAVFRTRRGPKWAGWVKGSATSGLKAEGFSRGSSAANTASNPSYHIVESWDIEKMMEEPPTDFLRSSVGGLAEEAFLDKSILFGFSFGINKAEAVVDFPPLREKLHIQQFLGCANWLRGYLPAEYGHAAKVLGQWQKPGAEFPEGGLGSSATAGCKAFKAIKQMMQRHICLASFDEAAAADGSCPLEQIADASGIAAGGSVLQMTRDLSRVTVLMTHSKSLTPAQQNWPPLIQEAFAQLEVKRAT</sequence>
<dbReference type="GO" id="GO:0008270">
    <property type="term" value="F:zinc ion binding"/>
    <property type="evidence" value="ECO:0007669"/>
    <property type="project" value="UniProtKB-KW"/>
</dbReference>
<accession>A0A1Q9BXG6</accession>
<dbReference type="SUPFAM" id="SSF56672">
    <property type="entry name" value="DNA/RNA polymerases"/>
    <property type="match status" value="1"/>
</dbReference>
<dbReference type="EMBL" id="LSRX01002574">
    <property type="protein sequence ID" value="OLP75334.1"/>
    <property type="molecule type" value="Genomic_DNA"/>
</dbReference>
<dbReference type="OrthoDB" id="415724at2759"/>
<feature type="region of interest" description="Disordered" evidence="2">
    <location>
        <begin position="651"/>
        <end position="685"/>
    </location>
</feature>
<evidence type="ECO:0000256" key="1">
    <source>
        <dbReference type="PROSITE-ProRule" id="PRU00723"/>
    </source>
</evidence>
<feature type="region of interest" description="Disordered" evidence="2">
    <location>
        <begin position="551"/>
        <end position="594"/>
    </location>
</feature>
<feature type="region of interest" description="Disordered" evidence="2">
    <location>
        <begin position="289"/>
        <end position="310"/>
    </location>
</feature>
<gene>
    <name evidence="4" type="ORF">AK812_SmicGene44889</name>
</gene>
<evidence type="ECO:0000256" key="2">
    <source>
        <dbReference type="SAM" id="MobiDB-lite"/>
    </source>
</evidence>
<evidence type="ECO:0000313" key="5">
    <source>
        <dbReference type="Proteomes" id="UP000186817"/>
    </source>
</evidence>
<keyword evidence="1" id="KW-0479">Metal-binding</keyword>
<organism evidence="4 5">
    <name type="scientific">Symbiodinium microadriaticum</name>
    <name type="common">Dinoflagellate</name>
    <name type="synonym">Zooxanthella microadriatica</name>
    <dbReference type="NCBI Taxonomy" id="2951"/>
    <lineage>
        <taxon>Eukaryota</taxon>
        <taxon>Sar</taxon>
        <taxon>Alveolata</taxon>
        <taxon>Dinophyceae</taxon>
        <taxon>Suessiales</taxon>
        <taxon>Symbiodiniaceae</taxon>
        <taxon>Symbiodinium</taxon>
    </lineage>
</organism>
<keyword evidence="1" id="KW-0862">Zinc</keyword>
<feature type="compositionally biased region" description="Basic residues" evidence="2">
    <location>
        <begin position="668"/>
        <end position="678"/>
    </location>
</feature>
<feature type="domain" description="C3H1-type" evidence="3">
    <location>
        <begin position="608"/>
        <end position="636"/>
    </location>
</feature>
<dbReference type="InterPro" id="IPR043502">
    <property type="entry name" value="DNA/RNA_pol_sf"/>
</dbReference>
<dbReference type="PROSITE" id="PS50103">
    <property type="entry name" value="ZF_C3H1"/>
    <property type="match status" value="2"/>
</dbReference>
<evidence type="ECO:0000313" key="4">
    <source>
        <dbReference type="EMBL" id="OLP75334.1"/>
    </source>
</evidence>
<comment type="caution">
    <text evidence="4">The sequence shown here is derived from an EMBL/GenBank/DDBJ whole genome shotgun (WGS) entry which is preliminary data.</text>
</comment>
<name>A0A1Q9BXG6_SYMMI</name>
<dbReference type="AlphaFoldDB" id="A0A1Q9BXG6"/>
<reference evidence="4 5" key="1">
    <citation type="submission" date="2016-02" db="EMBL/GenBank/DDBJ databases">
        <title>Genome analysis of coral dinoflagellate symbionts highlights evolutionary adaptations to a symbiotic lifestyle.</title>
        <authorList>
            <person name="Aranda M."/>
            <person name="Li Y."/>
            <person name="Liew Y.J."/>
            <person name="Baumgarten S."/>
            <person name="Simakov O."/>
            <person name="Wilson M."/>
            <person name="Piel J."/>
            <person name="Ashoor H."/>
            <person name="Bougouffa S."/>
            <person name="Bajic V.B."/>
            <person name="Ryu T."/>
            <person name="Ravasi T."/>
            <person name="Bayer T."/>
            <person name="Micklem G."/>
            <person name="Kim H."/>
            <person name="Bhak J."/>
            <person name="Lajeunesse T.C."/>
            <person name="Voolstra C.R."/>
        </authorList>
    </citation>
    <scope>NUCLEOTIDE SEQUENCE [LARGE SCALE GENOMIC DNA]</scope>
    <source>
        <strain evidence="4 5">CCMP2467</strain>
    </source>
</reference>
<feature type="domain" description="C3H1-type" evidence="3">
    <location>
        <begin position="685"/>
        <end position="713"/>
    </location>
</feature>
<feature type="non-terminal residue" evidence="4">
    <location>
        <position position="1123"/>
    </location>
</feature>
<feature type="zinc finger region" description="C3H1-type" evidence="1">
    <location>
        <begin position="685"/>
        <end position="713"/>
    </location>
</feature>
<dbReference type="Gene3D" id="4.10.1000.10">
    <property type="entry name" value="Zinc finger, CCCH-type"/>
    <property type="match status" value="1"/>
</dbReference>
<evidence type="ECO:0000259" key="3">
    <source>
        <dbReference type="PROSITE" id="PS50103"/>
    </source>
</evidence>
<feature type="compositionally biased region" description="Polar residues" evidence="2">
    <location>
        <begin position="290"/>
        <end position="300"/>
    </location>
</feature>
<proteinExistence type="predicted"/>
<keyword evidence="5" id="KW-1185">Reference proteome</keyword>
<dbReference type="SMART" id="SM00356">
    <property type="entry name" value="ZnF_C3H1"/>
    <property type="match status" value="2"/>
</dbReference>
<feature type="zinc finger region" description="C3H1-type" evidence="1">
    <location>
        <begin position="608"/>
        <end position="636"/>
    </location>
</feature>
<dbReference type="Proteomes" id="UP000186817">
    <property type="component" value="Unassembled WGS sequence"/>
</dbReference>
<dbReference type="InterPro" id="IPR000571">
    <property type="entry name" value="Znf_CCCH"/>
</dbReference>
<keyword evidence="1" id="KW-0863">Zinc-finger</keyword>
<protein>
    <recommendedName>
        <fullName evidence="3">C3H1-type domain-containing protein</fullName>
    </recommendedName>
</protein>